<evidence type="ECO:0000256" key="15">
    <source>
        <dbReference type="PIRSR" id="PIRSR000114-2"/>
    </source>
</evidence>
<evidence type="ECO:0000256" key="9">
    <source>
        <dbReference type="ARBA" id="ARBA00052716"/>
    </source>
</evidence>
<dbReference type="GO" id="GO:0046168">
    <property type="term" value="P:glycerol-3-phosphate catabolic process"/>
    <property type="evidence" value="ECO:0007669"/>
    <property type="project" value="InterPro"/>
</dbReference>
<evidence type="ECO:0000256" key="3">
    <source>
        <dbReference type="ARBA" id="ARBA00022857"/>
    </source>
</evidence>
<dbReference type="GO" id="GO:0047952">
    <property type="term" value="F:glycerol-3-phosphate dehydrogenase [NAD(P)+] activity"/>
    <property type="evidence" value="ECO:0007669"/>
    <property type="project" value="UniProtKB-UniRule"/>
</dbReference>
<dbReference type="PROSITE" id="PS00957">
    <property type="entry name" value="NAD_G3PDH"/>
    <property type="match status" value="1"/>
</dbReference>
<dbReference type="AlphaFoldDB" id="A0A971M252"/>
<dbReference type="InterPro" id="IPR008927">
    <property type="entry name" value="6-PGluconate_DH-like_C_sf"/>
</dbReference>
<dbReference type="Gene3D" id="1.10.1040.10">
    <property type="entry name" value="N-(1-d-carboxylethyl)-l-norvaline Dehydrogenase, domain 2"/>
    <property type="match status" value="1"/>
</dbReference>
<protein>
    <recommendedName>
        <fullName evidence="11 13">Glycerol-3-phosphate dehydrogenase [NAD(P)+]</fullName>
        <ecNumber evidence="10 13">1.1.1.94</ecNumber>
    </recommendedName>
    <alternativeName>
        <fullName evidence="13">NAD(P)(+)-dependent glycerol-3-phosphate dehydrogenase</fullName>
    </alternativeName>
    <alternativeName>
        <fullName evidence="12 13">NAD(P)H-dependent dihydroxyacetone-phosphate reductase</fullName>
    </alternativeName>
</protein>
<dbReference type="PRINTS" id="PR00077">
    <property type="entry name" value="GPDHDRGNASE"/>
</dbReference>
<evidence type="ECO:0000256" key="12">
    <source>
        <dbReference type="ARBA" id="ARBA00080511"/>
    </source>
</evidence>
<feature type="binding site" evidence="13">
    <location>
        <position position="253"/>
    </location>
    <ligand>
        <name>sn-glycerol 3-phosphate</name>
        <dbReference type="ChEBI" id="CHEBI:57597"/>
    </ligand>
</feature>
<feature type="binding site" evidence="13">
    <location>
        <position position="188"/>
    </location>
    <ligand>
        <name>sn-glycerol 3-phosphate</name>
        <dbReference type="ChEBI" id="CHEBI:57597"/>
    </ligand>
</feature>
<dbReference type="GO" id="GO:0046167">
    <property type="term" value="P:glycerol-3-phosphate biosynthetic process"/>
    <property type="evidence" value="ECO:0007669"/>
    <property type="project" value="UniProtKB-UniRule"/>
</dbReference>
<dbReference type="HAMAP" id="MF_00394">
    <property type="entry name" value="NAD_Glyc3P_dehydrog"/>
    <property type="match status" value="1"/>
</dbReference>
<keyword evidence="2 13" id="KW-0444">Lipid biosynthesis</keyword>
<gene>
    <name evidence="13" type="primary">gpsA</name>
    <name evidence="20" type="ORF">GXY80_00445</name>
</gene>
<sequence length="330" mass="35746">MKIGVIGAGAWGTAFSLHLARRGHHVLLWVYEPELYDILQETRENTLYLPGFTLPERITFTRSLEALTAFSGDIVVGTPSFALRKTIQKASAWLSGRRILLLTKGFEENTLLRMSEVVGEVAGDTAGIGVLSGPSFAGEVARAAFTSVVVSSTDKDLSRHYQKMIHDDTFRVYTAEDVIGVEVGGAMKNVMAIGAGIIEGLQLGTNTQAAFTTRGLAEIKRLGKAMGAKETTFLGLSGIGDLVLTSYGGLSRNRAFGIELSKGRKPDAIIASQHQVVEGYYTINAAYTLSGRLGVEMPIAEELYKIVFQGKDLLKSINDIKKRGLKEEEV</sequence>
<comment type="catalytic activity">
    <reaction evidence="13">
        <text>sn-glycerol 3-phosphate + NAD(+) = dihydroxyacetone phosphate + NADH + H(+)</text>
        <dbReference type="Rhea" id="RHEA:11092"/>
        <dbReference type="ChEBI" id="CHEBI:15378"/>
        <dbReference type="ChEBI" id="CHEBI:57540"/>
        <dbReference type="ChEBI" id="CHEBI:57597"/>
        <dbReference type="ChEBI" id="CHEBI:57642"/>
        <dbReference type="ChEBI" id="CHEBI:57945"/>
        <dbReference type="EC" id="1.1.1.94"/>
    </reaction>
</comment>
<feature type="binding site" evidence="13">
    <location>
        <position position="104"/>
    </location>
    <ligand>
        <name>NADPH</name>
        <dbReference type="ChEBI" id="CHEBI:57783"/>
    </ligand>
</feature>
<feature type="active site" description="Proton acceptor" evidence="13 14">
    <location>
        <position position="188"/>
    </location>
</feature>
<comment type="similarity">
    <text evidence="1 13 17">Belongs to the NAD-dependent glycerol-3-phosphate dehydrogenase family.</text>
</comment>
<dbReference type="EMBL" id="JAAYEE010000008">
    <property type="protein sequence ID" value="NLW33937.1"/>
    <property type="molecule type" value="Genomic_DNA"/>
</dbReference>
<feature type="binding site" evidence="13">
    <location>
        <position position="48"/>
    </location>
    <ligand>
        <name>NADPH</name>
        <dbReference type="ChEBI" id="CHEBI:57783"/>
    </ligand>
</feature>
<dbReference type="GO" id="GO:0005829">
    <property type="term" value="C:cytosol"/>
    <property type="evidence" value="ECO:0007669"/>
    <property type="project" value="TreeGrafter"/>
</dbReference>
<feature type="binding site" evidence="16">
    <location>
        <position position="137"/>
    </location>
    <ligand>
        <name>NAD(+)</name>
        <dbReference type="ChEBI" id="CHEBI:57540"/>
    </ligand>
</feature>
<keyword evidence="7 13" id="KW-0594">Phospholipid biosynthesis</keyword>
<comment type="function">
    <text evidence="13">Catalyzes the reduction of the glycolytic intermediate dihydroxyacetone phosphate (DHAP) to sn-glycerol 3-phosphate (G3P), the key precursor for phospholipid synthesis.</text>
</comment>
<evidence type="ECO:0000256" key="7">
    <source>
        <dbReference type="ARBA" id="ARBA00023209"/>
    </source>
</evidence>
<comment type="pathway">
    <text evidence="13">Membrane lipid metabolism; glycerophospholipid metabolism.</text>
</comment>
<evidence type="ECO:0000313" key="20">
    <source>
        <dbReference type="EMBL" id="NLW33937.1"/>
    </source>
</evidence>
<feature type="binding site" evidence="13">
    <location>
        <position position="241"/>
    </location>
    <ligand>
        <name>sn-glycerol 3-phosphate</name>
        <dbReference type="ChEBI" id="CHEBI:57597"/>
    </ligand>
</feature>
<evidence type="ECO:0000256" key="16">
    <source>
        <dbReference type="PIRSR" id="PIRSR000114-3"/>
    </source>
</evidence>
<name>A0A971M252_9BACT</name>
<dbReference type="Gene3D" id="3.40.50.720">
    <property type="entry name" value="NAD(P)-binding Rossmann-like Domain"/>
    <property type="match status" value="1"/>
</dbReference>
<evidence type="ECO:0000313" key="21">
    <source>
        <dbReference type="Proteomes" id="UP000777265"/>
    </source>
</evidence>
<dbReference type="InterPro" id="IPR011128">
    <property type="entry name" value="G3P_DH_NAD-dep_N"/>
</dbReference>
<reference evidence="20" key="2">
    <citation type="submission" date="2020-01" db="EMBL/GenBank/DDBJ databases">
        <authorList>
            <person name="Campanaro S."/>
        </authorList>
    </citation>
    <scope>NUCLEOTIDE SEQUENCE</scope>
    <source>
        <strain evidence="20">AS06rmzACSIP_7</strain>
    </source>
</reference>
<feature type="binding site" evidence="13">
    <location>
        <position position="133"/>
    </location>
    <ligand>
        <name>sn-glycerol 3-phosphate</name>
        <dbReference type="ChEBI" id="CHEBI:57597"/>
    </ligand>
</feature>
<reference evidence="20" key="1">
    <citation type="journal article" date="2020" name="Biotechnol. Biofuels">
        <title>New insights from the biogas microbiome by comprehensive genome-resolved metagenomics of nearly 1600 species originating from multiple anaerobic digesters.</title>
        <authorList>
            <person name="Campanaro S."/>
            <person name="Treu L."/>
            <person name="Rodriguez-R L.M."/>
            <person name="Kovalovszki A."/>
            <person name="Ziels R.M."/>
            <person name="Maus I."/>
            <person name="Zhu X."/>
            <person name="Kougias P.G."/>
            <person name="Basile A."/>
            <person name="Luo G."/>
            <person name="Schluter A."/>
            <person name="Konstantinidis K.T."/>
            <person name="Angelidaki I."/>
        </authorList>
    </citation>
    <scope>NUCLEOTIDE SEQUENCE</scope>
    <source>
        <strain evidence="20">AS06rmzACSIP_7</strain>
    </source>
</reference>
<dbReference type="FunFam" id="3.40.50.720:FF:000019">
    <property type="entry name" value="Glycerol-3-phosphate dehydrogenase [NAD(P)+]"/>
    <property type="match status" value="1"/>
</dbReference>
<evidence type="ECO:0000256" key="17">
    <source>
        <dbReference type="RuleBase" id="RU000437"/>
    </source>
</evidence>
<feature type="binding site" evidence="13">
    <location>
        <position position="104"/>
    </location>
    <ligand>
        <name>sn-glycerol 3-phosphate</name>
        <dbReference type="ChEBI" id="CHEBI:57597"/>
    </ligand>
</feature>
<dbReference type="Pfam" id="PF07479">
    <property type="entry name" value="NAD_Gly3P_dh_C"/>
    <property type="match status" value="1"/>
</dbReference>
<dbReference type="PIRSF" id="PIRSF000114">
    <property type="entry name" value="Glycerol-3-P_dh"/>
    <property type="match status" value="1"/>
</dbReference>
<dbReference type="GO" id="GO:0008654">
    <property type="term" value="P:phospholipid biosynthetic process"/>
    <property type="evidence" value="ECO:0007669"/>
    <property type="project" value="UniProtKB-KW"/>
</dbReference>
<feature type="binding site" evidence="16">
    <location>
        <begin position="7"/>
        <end position="12"/>
    </location>
    <ligand>
        <name>NAD(+)</name>
        <dbReference type="ChEBI" id="CHEBI:57540"/>
    </ligand>
</feature>
<keyword evidence="13" id="KW-0963">Cytoplasm</keyword>
<dbReference type="FunFam" id="1.10.1040.10:FF:000001">
    <property type="entry name" value="Glycerol-3-phosphate dehydrogenase [NAD(P)+]"/>
    <property type="match status" value="1"/>
</dbReference>
<keyword evidence="4 13" id="KW-0560">Oxidoreductase</keyword>
<dbReference type="NCBIfam" id="NF000940">
    <property type="entry name" value="PRK00094.1-2"/>
    <property type="match status" value="1"/>
</dbReference>
<feature type="binding site" evidence="13">
    <location>
        <position position="252"/>
    </location>
    <ligand>
        <name>NADPH</name>
        <dbReference type="ChEBI" id="CHEBI:57783"/>
    </ligand>
</feature>
<keyword evidence="3 13" id="KW-0521">NADP</keyword>
<dbReference type="SUPFAM" id="SSF48179">
    <property type="entry name" value="6-phosphogluconate dehydrogenase C-terminal domain-like"/>
    <property type="match status" value="1"/>
</dbReference>
<evidence type="ECO:0000256" key="2">
    <source>
        <dbReference type="ARBA" id="ARBA00022516"/>
    </source>
</evidence>
<keyword evidence="8 13" id="KW-1208">Phospholipid metabolism</keyword>
<organism evidence="20 21">
    <name type="scientific">Syntrophorhabdus aromaticivorans</name>
    <dbReference type="NCBI Taxonomy" id="328301"/>
    <lineage>
        <taxon>Bacteria</taxon>
        <taxon>Pseudomonadati</taxon>
        <taxon>Thermodesulfobacteriota</taxon>
        <taxon>Syntrophorhabdia</taxon>
        <taxon>Syntrophorhabdales</taxon>
        <taxon>Syntrophorhabdaceae</taxon>
        <taxon>Syntrophorhabdus</taxon>
    </lineage>
</organism>
<keyword evidence="13" id="KW-0547">Nucleotide-binding</keyword>
<evidence type="ECO:0000256" key="1">
    <source>
        <dbReference type="ARBA" id="ARBA00011009"/>
    </source>
</evidence>
<feature type="binding site" evidence="13">
    <location>
        <position position="11"/>
    </location>
    <ligand>
        <name>NADPH</name>
        <dbReference type="ChEBI" id="CHEBI:57783"/>
    </ligand>
</feature>
<evidence type="ECO:0000256" key="5">
    <source>
        <dbReference type="ARBA" id="ARBA00023027"/>
    </source>
</evidence>
<feature type="binding site" evidence="15">
    <location>
        <begin position="252"/>
        <end position="253"/>
    </location>
    <ligand>
        <name>substrate</name>
    </ligand>
</feature>
<proteinExistence type="inferred from homology"/>
<evidence type="ECO:0000259" key="19">
    <source>
        <dbReference type="Pfam" id="PF07479"/>
    </source>
</evidence>
<dbReference type="PANTHER" id="PTHR11728">
    <property type="entry name" value="GLYCEROL-3-PHOSPHATE DEHYDROGENASE"/>
    <property type="match status" value="1"/>
</dbReference>
<comment type="caution">
    <text evidence="20">The sequence shown here is derived from an EMBL/GenBank/DDBJ whole genome shotgun (WGS) entry which is preliminary data.</text>
</comment>
<comment type="subcellular location">
    <subcellularLocation>
        <location evidence="13">Cytoplasm</location>
    </subcellularLocation>
</comment>
<feature type="binding site" evidence="13">
    <location>
        <position position="137"/>
    </location>
    <ligand>
        <name>NADPH</name>
        <dbReference type="ChEBI" id="CHEBI:57783"/>
    </ligand>
</feature>
<evidence type="ECO:0000256" key="13">
    <source>
        <dbReference type="HAMAP-Rule" id="MF_00394"/>
    </source>
</evidence>
<dbReference type="Pfam" id="PF01210">
    <property type="entry name" value="NAD_Gly3P_dh_N"/>
    <property type="match status" value="1"/>
</dbReference>
<dbReference type="PANTHER" id="PTHR11728:SF1">
    <property type="entry name" value="GLYCEROL-3-PHOSPHATE DEHYDROGENASE [NAD(+)] 2, CHLOROPLASTIC"/>
    <property type="match status" value="1"/>
</dbReference>
<dbReference type="GO" id="GO:0051287">
    <property type="term" value="F:NAD binding"/>
    <property type="evidence" value="ECO:0007669"/>
    <property type="project" value="InterPro"/>
</dbReference>
<evidence type="ECO:0000256" key="4">
    <source>
        <dbReference type="ARBA" id="ARBA00023002"/>
    </source>
</evidence>
<feature type="binding site" evidence="13">
    <location>
        <position position="135"/>
    </location>
    <ligand>
        <name>sn-glycerol 3-phosphate</name>
        <dbReference type="ChEBI" id="CHEBI:57597"/>
    </ligand>
</feature>
<comment type="caution">
    <text evidence="13">Lacks conserved residue(s) required for the propagation of feature annotation.</text>
</comment>
<evidence type="ECO:0000256" key="8">
    <source>
        <dbReference type="ARBA" id="ARBA00023264"/>
    </source>
</evidence>
<keyword evidence="6 13" id="KW-0443">Lipid metabolism</keyword>
<feature type="binding site" evidence="13">
    <location>
        <position position="276"/>
    </location>
    <ligand>
        <name>NADPH</name>
        <dbReference type="ChEBI" id="CHEBI:57783"/>
    </ligand>
</feature>
<dbReference type="GO" id="GO:0005975">
    <property type="term" value="P:carbohydrate metabolic process"/>
    <property type="evidence" value="ECO:0007669"/>
    <property type="project" value="InterPro"/>
</dbReference>
<feature type="domain" description="Glycerol-3-phosphate dehydrogenase NAD-dependent C-terminal" evidence="19">
    <location>
        <begin position="177"/>
        <end position="315"/>
    </location>
</feature>
<feature type="binding site" evidence="16">
    <location>
        <position position="252"/>
    </location>
    <ligand>
        <name>NAD(+)</name>
        <dbReference type="ChEBI" id="CHEBI:57540"/>
    </ligand>
</feature>
<dbReference type="InterPro" id="IPR006109">
    <property type="entry name" value="G3P_DH_NAD-dep_C"/>
</dbReference>
<dbReference type="SUPFAM" id="SSF51735">
    <property type="entry name" value="NAD(P)-binding Rossmann-fold domains"/>
    <property type="match status" value="1"/>
</dbReference>
<evidence type="ECO:0000256" key="14">
    <source>
        <dbReference type="PIRSR" id="PIRSR000114-1"/>
    </source>
</evidence>
<accession>A0A971M252</accession>
<dbReference type="Proteomes" id="UP000777265">
    <property type="component" value="Unassembled WGS sequence"/>
</dbReference>
<feature type="binding site" evidence="13">
    <location>
        <position position="252"/>
    </location>
    <ligand>
        <name>sn-glycerol 3-phosphate</name>
        <dbReference type="ChEBI" id="CHEBI:57597"/>
    </ligand>
</feature>
<dbReference type="GO" id="GO:0006650">
    <property type="term" value="P:glycerophospholipid metabolic process"/>
    <property type="evidence" value="ECO:0007669"/>
    <property type="project" value="UniProtKB-UniRule"/>
</dbReference>
<evidence type="ECO:0000256" key="6">
    <source>
        <dbReference type="ARBA" id="ARBA00023098"/>
    </source>
</evidence>
<dbReference type="InterPro" id="IPR013328">
    <property type="entry name" value="6PGD_dom2"/>
</dbReference>
<dbReference type="InterPro" id="IPR006168">
    <property type="entry name" value="G3P_DH_NAD-dep"/>
</dbReference>
<dbReference type="NCBIfam" id="NF000942">
    <property type="entry name" value="PRK00094.1-4"/>
    <property type="match status" value="1"/>
</dbReference>
<feature type="domain" description="Glycerol-3-phosphate dehydrogenase NAD-dependent N-terminal" evidence="18">
    <location>
        <begin position="2"/>
        <end position="156"/>
    </location>
</feature>
<evidence type="ECO:0000256" key="10">
    <source>
        <dbReference type="ARBA" id="ARBA00066687"/>
    </source>
</evidence>
<feature type="binding site" evidence="13">
    <location>
        <position position="278"/>
    </location>
    <ligand>
        <name>NADPH</name>
        <dbReference type="ChEBI" id="CHEBI:57783"/>
    </ligand>
</feature>
<dbReference type="InterPro" id="IPR036291">
    <property type="entry name" value="NAD(P)-bd_dom_sf"/>
</dbReference>
<evidence type="ECO:0000259" key="18">
    <source>
        <dbReference type="Pfam" id="PF01210"/>
    </source>
</evidence>
<comment type="catalytic activity">
    <reaction evidence="9">
        <text>sn-glycerol 3-phosphate + NADP(+) = dihydroxyacetone phosphate + NADPH + H(+)</text>
        <dbReference type="Rhea" id="RHEA:11096"/>
        <dbReference type="ChEBI" id="CHEBI:15378"/>
        <dbReference type="ChEBI" id="CHEBI:57597"/>
        <dbReference type="ChEBI" id="CHEBI:57642"/>
        <dbReference type="ChEBI" id="CHEBI:57783"/>
        <dbReference type="ChEBI" id="CHEBI:58349"/>
        <dbReference type="EC" id="1.1.1.94"/>
    </reaction>
    <physiologicalReaction direction="right-to-left" evidence="9">
        <dbReference type="Rhea" id="RHEA:11098"/>
    </physiologicalReaction>
</comment>
<feature type="binding site" evidence="15">
    <location>
        <position position="104"/>
    </location>
    <ligand>
        <name>substrate</name>
    </ligand>
</feature>
<keyword evidence="5 13" id="KW-0520">NAD</keyword>
<feature type="binding site" evidence="13">
    <location>
        <position position="251"/>
    </location>
    <ligand>
        <name>sn-glycerol 3-phosphate</name>
        <dbReference type="ChEBI" id="CHEBI:57597"/>
    </ligand>
</feature>
<dbReference type="EC" id="1.1.1.94" evidence="10 13"/>
<evidence type="ECO:0000256" key="11">
    <source>
        <dbReference type="ARBA" id="ARBA00069372"/>
    </source>
</evidence>